<dbReference type="GO" id="GO:0141152">
    <property type="term" value="F:glycerol-3-phosphate dehydrogenase (NAD+) activity"/>
    <property type="evidence" value="ECO:0007669"/>
    <property type="project" value="UniProtKB-UniRule"/>
</dbReference>
<dbReference type="InterPro" id="IPR006168">
    <property type="entry name" value="G3P_DH_NAD-dep"/>
</dbReference>
<dbReference type="Gene3D" id="1.10.1040.10">
    <property type="entry name" value="N-(1-d-carboxylethyl)-l-norvaline Dehydrogenase, domain 2"/>
    <property type="match status" value="1"/>
</dbReference>
<dbReference type="InterPro" id="IPR036291">
    <property type="entry name" value="NAD(P)-bd_dom_sf"/>
</dbReference>
<accession>A0A383WBG7</accession>
<dbReference type="GO" id="GO:0005829">
    <property type="term" value="C:cytosol"/>
    <property type="evidence" value="ECO:0007669"/>
    <property type="project" value="TreeGrafter"/>
</dbReference>
<reference evidence="14 15" key="1">
    <citation type="submission" date="2016-10" db="EMBL/GenBank/DDBJ databases">
        <authorList>
            <person name="Cai Z."/>
        </authorList>
    </citation>
    <scope>NUCLEOTIDE SEQUENCE [LARGE SCALE GENOMIC DNA]</scope>
</reference>
<feature type="binding site" evidence="9">
    <location>
        <position position="149"/>
    </location>
    <ligand>
        <name>NAD(+)</name>
        <dbReference type="ChEBI" id="CHEBI:57540"/>
    </ligand>
</feature>
<evidence type="ECO:0000256" key="5">
    <source>
        <dbReference type="ARBA" id="ARBA00060503"/>
    </source>
</evidence>
<dbReference type="GO" id="GO:0020015">
    <property type="term" value="C:glycosome"/>
    <property type="evidence" value="ECO:0007669"/>
    <property type="project" value="UniProtKB-SubCell"/>
</dbReference>
<comment type="subcellular location">
    <subcellularLocation>
        <location evidence="5">Glycosome</location>
    </subcellularLocation>
</comment>
<dbReference type="EMBL" id="FNXT01001221">
    <property type="protein sequence ID" value="SZX74965.1"/>
    <property type="molecule type" value="Genomic_DNA"/>
</dbReference>
<dbReference type="PRINTS" id="PR00077">
    <property type="entry name" value="GPDHDRGNASE"/>
</dbReference>
<dbReference type="STRING" id="3088.A0A383WBG7"/>
<gene>
    <name evidence="14" type="ORF">BQ4739_LOCUS15282</name>
</gene>
<dbReference type="FunFam" id="3.40.50.720:FF:000019">
    <property type="entry name" value="Glycerol-3-phosphate dehydrogenase [NAD(P)+]"/>
    <property type="match status" value="1"/>
</dbReference>
<dbReference type="PIRSF" id="PIRSF000114">
    <property type="entry name" value="Glycerol-3-P_dh"/>
    <property type="match status" value="1"/>
</dbReference>
<dbReference type="PANTHER" id="PTHR11728:SF1">
    <property type="entry name" value="GLYCEROL-3-PHOSPHATE DEHYDROGENASE [NAD(+)] 2, CHLOROPLASTIC"/>
    <property type="match status" value="1"/>
</dbReference>
<feature type="active site" description="Proton acceptor" evidence="7">
    <location>
        <position position="200"/>
    </location>
</feature>
<dbReference type="Gene3D" id="3.40.50.720">
    <property type="entry name" value="NAD(P)-binding Rossmann-like Domain"/>
    <property type="match status" value="1"/>
</dbReference>
<dbReference type="Pfam" id="PF07479">
    <property type="entry name" value="NAD_Gly3P_dh_C"/>
    <property type="match status" value="1"/>
</dbReference>
<name>A0A383WBG7_TETOB</name>
<evidence type="ECO:0000256" key="7">
    <source>
        <dbReference type="PIRSR" id="PIRSR000114-1"/>
    </source>
</evidence>
<feature type="domain" description="Glycerol-3-phosphate dehydrogenase NAD-dependent N-terminal" evidence="12">
    <location>
        <begin position="11"/>
        <end position="169"/>
    </location>
</feature>
<dbReference type="GO" id="GO:0051287">
    <property type="term" value="F:NAD binding"/>
    <property type="evidence" value="ECO:0007669"/>
    <property type="project" value="UniProtKB-UniRule"/>
</dbReference>
<evidence type="ECO:0000313" key="15">
    <source>
        <dbReference type="Proteomes" id="UP000256970"/>
    </source>
</evidence>
<keyword evidence="6" id="KW-0327">Glycosome</keyword>
<protein>
    <recommendedName>
        <fullName evidence="11">Glycerol-3-phosphate dehydrogenase [NAD(+)]</fullName>
        <ecNumber evidence="11">1.1.1.8</ecNumber>
    </recommendedName>
</protein>
<dbReference type="PANTHER" id="PTHR11728">
    <property type="entry name" value="GLYCEROL-3-PHOSPHATE DEHYDROGENASE"/>
    <property type="match status" value="1"/>
</dbReference>
<evidence type="ECO:0000259" key="13">
    <source>
        <dbReference type="Pfam" id="PF07479"/>
    </source>
</evidence>
<keyword evidence="3 9" id="KW-0520">NAD</keyword>
<evidence type="ECO:0000256" key="3">
    <source>
        <dbReference type="ARBA" id="ARBA00023027"/>
    </source>
</evidence>
<evidence type="ECO:0000256" key="8">
    <source>
        <dbReference type="PIRSR" id="PIRSR000114-2"/>
    </source>
</evidence>
<dbReference type="Pfam" id="PF01210">
    <property type="entry name" value="NAD_Gly3P_dh_N"/>
    <property type="match status" value="1"/>
</dbReference>
<comment type="similarity">
    <text evidence="1 10">Belongs to the NAD-dependent glycerol-3-phosphate dehydrogenase family.</text>
</comment>
<dbReference type="FunFam" id="1.10.1040.10:FF:000001">
    <property type="entry name" value="Glycerol-3-phosphate dehydrogenase [NAD(P)+]"/>
    <property type="match status" value="1"/>
</dbReference>
<evidence type="ECO:0000256" key="1">
    <source>
        <dbReference type="ARBA" id="ARBA00011009"/>
    </source>
</evidence>
<comment type="catalytic activity">
    <reaction evidence="4 11">
        <text>sn-glycerol 3-phosphate + NAD(+) = dihydroxyacetone phosphate + NADH + H(+)</text>
        <dbReference type="Rhea" id="RHEA:11092"/>
        <dbReference type="ChEBI" id="CHEBI:15378"/>
        <dbReference type="ChEBI" id="CHEBI:57540"/>
        <dbReference type="ChEBI" id="CHEBI:57597"/>
        <dbReference type="ChEBI" id="CHEBI:57642"/>
        <dbReference type="ChEBI" id="CHEBI:57945"/>
        <dbReference type="EC" id="1.1.1.8"/>
    </reaction>
</comment>
<dbReference type="SUPFAM" id="SSF51735">
    <property type="entry name" value="NAD(P)-binding Rossmann-fold domains"/>
    <property type="match status" value="1"/>
</dbReference>
<feature type="binding site" evidence="9">
    <location>
        <position position="91"/>
    </location>
    <ligand>
        <name>NAD(+)</name>
        <dbReference type="ChEBI" id="CHEBI:57540"/>
    </ligand>
</feature>
<evidence type="ECO:0000256" key="10">
    <source>
        <dbReference type="RuleBase" id="RU000437"/>
    </source>
</evidence>
<keyword evidence="15" id="KW-1185">Reference proteome</keyword>
<dbReference type="GO" id="GO:0005975">
    <property type="term" value="P:carbohydrate metabolic process"/>
    <property type="evidence" value="ECO:0007669"/>
    <property type="project" value="InterPro"/>
</dbReference>
<dbReference type="InterPro" id="IPR013328">
    <property type="entry name" value="6PGD_dom2"/>
</dbReference>
<dbReference type="HAMAP" id="MF_00394">
    <property type="entry name" value="NAD_Glyc3P_dehydrog"/>
    <property type="match status" value="1"/>
</dbReference>
<dbReference type="InterPro" id="IPR011128">
    <property type="entry name" value="G3P_DH_NAD-dep_N"/>
</dbReference>
<dbReference type="SUPFAM" id="SSF48179">
    <property type="entry name" value="6-phosphogluconate dehydrogenase C-terminal domain-like"/>
    <property type="match status" value="1"/>
</dbReference>
<evidence type="ECO:0000256" key="4">
    <source>
        <dbReference type="ARBA" id="ARBA00048683"/>
    </source>
</evidence>
<dbReference type="NCBIfam" id="NF000940">
    <property type="entry name" value="PRK00094.1-2"/>
    <property type="match status" value="1"/>
</dbReference>
<feature type="binding site" evidence="9">
    <location>
        <begin position="15"/>
        <end position="20"/>
    </location>
    <ligand>
        <name>NAD(+)</name>
        <dbReference type="ChEBI" id="CHEBI:57540"/>
    </ligand>
</feature>
<evidence type="ECO:0000256" key="2">
    <source>
        <dbReference type="ARBA" id="ARBA00023002"/>
    </source>
</evidence>
<evidence type="ECO:0000313" key="14">
    <source>
        <dbReference type="EMBL" id="SZX74965.1"/>
    </source>
</evidence>
<dbReference type="GO" id="GO:0046168">
    <property type="term" value="P:glycerol-3-phosphate catabolic process"/>
    <property type="evidence" value="ECO:0007669"/>
    <property type="project" value="UniProtKB-UniRule"/>
</dbReference>
<feature type="binding site" evidence="8">
    <location>
        <begin position="264"/>
        <end position="265"/>
    </location>
    <ligand>
        <name>substrate</name>
    </ligand>
</feature>
<evidence type="ECO:0000256" key="6">
    <source>
        <dbReference type="ARBA" id="ARBA00084116"/>
    </source>
</evidence>
<feature type="domain" description="Glycerol-3-phosphate dehydrogenase NAD-dependent C-terminal" evidence="13">
    <location>
        <begin position="189"/>
        <end position="330"/>
    </location>
</feature>
<feature type="binding site" evidence="8">
    <location>
        <position position="114"/>
    </location>
    <ligand>
        <name>substrate</name>
    </ligand>
</feature>
<keyword evidence="2 10" id="KW-0560">Oxidoreductase</keyword>
<sequence length="357" mass="37565">MSGLSTERTSVGVVGGGAWGTALAVHCARMGHQVLLWALEPEVVEGINGPSRENSLYLPGHKCPAGMSASTSLQEVASSCNLLLLVVPTPFVERTLAPVAAAFKPEAILVSCTKGILNDTLETPHEILLRVLPRAAHSQLAYLSGPSFASEVMAGLPTVVTIAAQEERVAARVQSLLSTPRFRCYRTTDVIGVELGGALKNVLAIACGISDGLNLGNNARAALITRGLAEITRLAVAKGANPLTMGGLAGMGDLVLTCTGDLSRNRSVGLRLGRGERLADITTSMHGAVAEGVLTSRAAYELSKRLRVEVPIIEGIWRVIHEGEDALTVVENVMSRELKPELDMSMLAAMTPSMAFV</sequence>
<dbReference type="AlphaFoldDB" id="A0A383WBG7"/>
<evidence type="ECO:0000259" key="12">
    <source>
        <dbReference type="Pfam" id="PF01210"/>
    </source>
</evidence>
<feature type="binding site" evidence="9">
    <location>
        <position position="264"/>
    </location>
    <ligand>
        <name>NAD(+)</name>
        <dbReference type="ChEBI" id="CHEBI:57540"/>
    </ligand>
</feature>
<dbReference type="InterPro" id="IPR006109">
    <property type="entry name" value="G3P_DH_NAD-dep_C"/>
</dbReference>
<evidence type="ECO:0000256" key="9">
    <source>
        <dbReference type="PIRSR" id="PIRSR000114-3"/>
    </source>
</evidence>
<evidence type="ECO:0000256" key="11">
    <source>
        <dbReference type="RuleBase" id="RU361243"/>
    </source>
</evidence>
<dbReference type="PROSITE" id="PS00957">
    <property type="entry name" value="NAD_G3PDH"/>
    <property type="match status" value="1"/>
</dbReference>
<dbReference type="Proteomes" id="UP000256970">
    <property type="component" value="Unassembled WGS sequence"/>
</dbReference>
<dbReference type="EC" id="1.1.1.8" evidence="11"/>
<proteinExistence type="inferred from homology"/>
<organism evidence="14 15">
    <name type="scientific">Tetradesmus obliquus</name>
    <name type="common">Green alga</name>
    <name type="synonym">Acutodesmus obliquus</name>
    <dbReference type="NCBI Taxonomy" id="3088"/>
    <lineage>
        <taxon>Eukaryota</taxon>
        <taxon>Viridiplantae</taxon>
        <taxon>Chlorophyta</taxon>
        <taxon>core chlorophytes</taxon>
        <taxon>Chlorophyceae</taxon>
        <taxon>CS clade</taxon>
        <taxon>Sphaeropleales</taxon>
        <taxon>Scenedesmaceae</taxon>
        <taxon>Tetradesmus</taxon>
    </lineage>
</organism>
<dbReference type="NCBIfam" id="NF000942">
    <property type="entry name" value="PRK00094.1-4"/>
    <property type="match status" value="1"/>
</dbReference>
<dbReference type="InterPro" id="IPR008927">
    <property type="entry name" value="6-PGluconate_DH-like_C_sf"/>
</dbReference>